<reference evidence="3" key="2">
    <citation type="submission" date="2023-06" db="EMBL/GenBank/DDBJ databases">
        <authorList>
            <consortium name="Lawrence Berkeley National Laboratory"/>
            <person name="Haridas S."/>
            <person name="Hensen N."/>
            <person name="Bonometti L."/>
            <person name="Westerberg I."/>
            <person name="Brannstrom I.O."/>
            <person name="Guillou S."/>
            <person name="Cros-Aarteil S."/>
            <person name="Calhoun S."/>
            <person name="Kuo A."/>
            <person name="Mondo S."/>
            <person name="Pangilinan J."/>
            <person name="Riley R."/>
            <person name="Labutti K."/>
            <person name="Andreopoulos B."/>
            <person name="Lipzen A."/>
            <person name="Chen C."/>
            <person name="Yanf M."/>
            <person name="Daum C."/>
            <person name="Ng V."/>
            <person name="Clum A."/>
            <person name="Steindorff A."/>
            <person name="Ohm R."/>
            <person name="Martin F."/>
            <person name="Silar P."/>
            <person name="Natvig D."/>
            <person name="Lalanne C."/>
            <person name="Gautier V."/>
            <person name="Ament-Velasquez S.L."/>
            <person name="Kruys A."/>
            <person name="Hutchinson M.I."/>
            <person name="Powell A.J."/>
            <person name="Barry K."/>
            <person name="Miller A.N."/>
            <person name="Grigoriev I.V."/>
            <person name="Debuchy R."/>
            <person name="Gladieux P."/>
            <person name="Thoren M.H."/>
            <person name="Johannesson H."/>
        </authorList>
    </citation>
    <scope>NUCLEOTIDE SEQUENCE</scope>
    <source>
        <strain evidence="3">CBS 958.72</strain>
    </source>
</reference>
<dbReference type="AlphaFoldDB" id="A0AAE0NKM5"/>
<keyword evidence="2" id="KW-1133">Transmembrane helix</keyword>
<feature type="transmembrane region" description="Helical" evidence="2">
    <location>
        <begin position="102"/>
        <end position="123"/>
    </location>
</feature>
<keyword evidence="2" id="KW-0472">Membrane</keyword>
<evidence type="ECO:0000313" key="3">
    <source>
        <dbReference type="EMBL" id="KAK3383160.1"/>
    </source>
</evidence>
<accession>A0AAE0NKM5</accession>
<evidence type="ECO:0000256" key="2">
    <source>
        <dbReference type="SAM" id="Phobius"/>
    </source>
</evidence>
<evidence type="ECO:0000256" key="1">
    <source>
        <dbReference type="SAM" id="MobiDB-lite"/>
    </source>
</evidence>
<dbReference type="EMBL" id="JAULSN010000001">
    <property type="protein sequence ID" value="KAK3383160.1"/>
    <property type="molecule type" value="Genomic_DNA"/>
</dbReference>
<evidence type="ECO:0000313" key="4">
    <source>
        <dbReference type="Proteomes" id="UP001287356"/>
    </source>
</evidence>
<organism evidence="3 4">
    <name type="scientific">Lasiosphaeria ovina</name>
    <dbReference type="NCBI Taxonomy" id="92902"/>
    <lineage>
        <taxon>Eukaryota</taxon>
        <taxon>Fungi</taxon>
        <taxon>Dikarya</taxon>
        <taxon>Ascomycota</taxon>
        <taxon>Pezizomycotina</taxon>
        <taxon>Sordariomycetes</taxon>
        <taxon>Sordariomycetidae</taxon>
        <taxon>Sordariales</taxon>
        <taxon>Lasiosphaeriaceae</taxon>
        <taxon>Lasiosphaeria</taxon>
    </lineage>
</organism>
<feature type="transmembrane region" description="Helical" evidence="2">
    <location>
        <begin position="20"/>
        <end position="42"/>
    </location>
</feature>
<feature type="transmembrane region" description="Helical" evidence="2">
    <location>
        <begin position="76"/>
        <end position="96"/>
    </location>
</feature>
<comment type="caution">
    <text evidence="3">The sequence shown here is derived from an EMBL/GenBank/DDBJ whole genome shotgun (WGS) entry which is preliminary data.</text>
</comment>
<name>A0AAE0NKM5_9PEZI</name>
<keyword evidence="2" id="KW-0812">Transmembrane</keyword>
<proteinExistence type="predicted"/>
<gene>
    <name evidence="3" type="ORF">B0T24DRAFT_514958</name>
</gene>
<feature type="transmembrane region" description="Helical" evidence="2">
    <location>
        <begin position="48"/>
        <end position="69"/>
    </location>
</feature>
<keyword evidence="4" id="KW-1185">Reference proteome</keyword>
<sequence>MDHLQGVLDSHRRLESRGGVFCQISKILSAGSMIGSAILFPLAHAEGLWFRAVTLSIFVLTAVVFHGLHIEPFVRIGPYSVPVMLALLLLAVLAGGPSKTDLVPWMPLFIVCSSLVTVGIYELTERPCPCGRNVETPDEFSGVSVDSWSDDPSRAASGSQKRRPPSQSNRFNPFYFARCGPSSQYYAETEAGSSDISLSSTGQCRAHWDPLTRGYFTSEHTPEPNEELPGQSPIGIGFDRESVSVSDHASNGSNYPLLGPL</sequence>
<reference evidence="3" key="1">
    <citation type="journal article" date="2023" name="Mol. Phylogenet. Evol.">
        <title>Genome-scale phylogeny and comparative genomics of the fungal order Sordariales.</title>
        <authorList>
            <person name="Hensen N."/>
            <person name="Bonometti L."/>
            <person name="Westerberg I."/>
            <person name="Brannstrom I.O."/>
            <person name="Guillou S."/>
            <person name="Cros-Aarteil S."/>
            <person name="Calhoun S."/>
            <person name="Haridas S."/>
            <person name="Kuo A."/>
            <person name="Mondo S."/>
            <person name="Pangilinan J."/>
            <person name="Riley R."/>
            <person name="LaButti K."/>
            <person name="Andreopoulos B."/>
            <person name="Lipzen A."/>
            <person name="Chen C."/>
            <person name="Yan M."/>
            <person name="Daum C."/>
            <person name="Ng V."/>
            <person name="Clum A."/>
            <person name="Steindorff A."/>
            <person name="Ohm R.A."/>
            <person name="Martin F."/>
            <person name="Silar P."/>
            <person name="Natvig D.O."/>
            <person name="Lalanne C."/>
            <person name="Gautier V."/>
            <person name="Ament-Velasquez S.L."/>
            <person name="Kruys A."/>
            <person name="Hutchinson M.I."/>
            <person name="Powell A.J."/>
            <person name="Barry K."/>
            <person name="Miller A.N."/>
            <person name="Grigoriev I.V."/>
            <person name="Debuchy R."/>
            <person name="Gladieux P."/>
            <person name="Hiltunen Thoren M."/>
            <person name="Johannesson H."/>
        </authorList>
    </citation>
    <scope>NUCLEOTIDE SEQUENCE</scope>
    <source>
        <strain evidence="3">CBS 958.72</strain>
    </source>
</reference>
<feature type="region of interest" description="Disordered" evidence="1">
    <location>
        <begin position="215"/>
        <end position="237"/>
    </location>
</feature>
<protein>
    <submittedName>
        <fullName evidence="3">Uncharacterized protein</fullName>
    </submittedName>
</protein>
<dbReference type="Proteomes" id="UP001287356">
    <property type="component" value="Unassembled WGS sequence"/>
</dbReference>
<feature type="region of interest" description="Disordered" evidence="1">
    <location>
        <begin position="141"/>
        <end position="171"/>
    </location>
</feature>